<dbReference type="Pfam" id="PF07729">
    <property type="entry name" value="FCD"/>
    <property type="match status" value="1"/>
</dbReference>
<keyword evidence="6" id="KW-1185">Reference proteome</keyword>
<evidence type="ECO:0000256" key="1">
    <source>
        <dbReference type="ARBA" id="ARBA00023015"/>
    </source>
</evidence>
<dbReference type="Pfam" id="PF00392">
    <property type="entry name" value="GntR"/>
    <property type="match status" value="1"/>
</dbReference>
<keyword evidence="1" id="KW-0805">Transcription regulation</keyword>
<dbReference type="PROSITE" id="PS50949">
    <property type="entry name" value="HTH_GNTR"/>
    <property type="match status" value="1"/>
</dbReference>
<keyword evidence="2" id="KW-0238">DNA-binding</keyword>
<dbReference type="OrthoDB" id="114741at2"/>
<reference evidence="5 6" key="1">
    <citation type="submission" date="2019-02" db="EMBL/GenBank/DDBJ databases">
        <title>Deep-cultivation of Planctomycetes and their phenomic and genomic characterization uncovers novel biology.</title>
        <authorList>
            <person name="Wiegand S."/>
            <person name="Jogler M."/>
            <person name="Boedeker C."/>
            <person name="Pinto D."/>
            <person name="Vollmers J."/>
            <person name="Rivas-Marin E."/>
            <person name="Kohn T."/>
            <person name="Peeters S.H."/>
            <person name="Heuer A."/>
            <person name="Rast P."/>
            <person name="Oberbeckmann S."/>
            <person name="Bunk B."/>
            <person name="Jeske O."/>
            <person name="Meyerdierks A."/>
            <person name="Storesund J.E."/>
            <person name="Kallscheuer N."/>
            <person name="Luecker S."/>
            <person name="Lage O.M."/>
            <person name="Pohl T."/>
            <person name="Merkel B.J."/>
            <person name="Hornburger P."/>
            <person name="Mueller R.-W."/>
            <person name="Bruemmer F."/>
            <person name="Labrenz M."/>
            <person name="Spormann A.M."/>
            <person name="Op den Camp H."/>
            <person name="Overmann J."/>
            <person name="Amann R."/>
            <person name="Jetten M.S.M."/>
            <person name="Mascher T."/>
            <person name="Medema M.H."/>
            <person name="Devos D.P."/>
            <person name="Kaster A.-K."/>
            <person name="Ovreas L."/>
            <person name="Rohde M."/>
            <person name="Galperin M.Y."/>
            <person name="Jogler C."/>
        </authorList>
    </citation>
    <scope>NUCLEOTIDE SEQUENCE [LARGE SCALE GENOMIC DNA]</scope>
    <source>
        <strain evidence="5 6">Pan216</strain>
    </source>
</reference>
<dbReference type="InterPro" id="IPR036390">
    <property type="entry name" value="WH_DNA-bd_sf"/>
</dbReference>
<sequence length="228" mass="24961">MGSETHASRAYRHLREKLISGRYEPGERLLYGPIGKEIGISATPVREAAGQLAKEGFLELIPQLGAVVRTIDRAELVELYEVRLAIEPFAARLAAERATKRQVARIARELSRMEELALRQKSSASESAGKRLEGQFDKADYGFHLAVIESTGNQAMVRTAGQSHVLTRVFGIRRHRYTASSMLTTCEEHVAILRAIEAGDGETAAQAASAHINHGLELSLAAMEGRES</sequence>
<dbReference type="InterPro" id="IPR011711">
    <property type="entry name" value="GntR_C"/>
</dbReference>
<dbReference type="Gene3D" id="1.10.10.10">
    <property type="entry name" value="Winged helix-like DNA-binding domain superfamily/Winged helix DNA-binding domain"/>
    <property type="match status" value="1"/>
</dbReference>
<evidence type="ECO:0000313" key="5">
    <source>
        <dbReference type="EMBL" id="QDU61985.1"/>
    </source>
</evidence>
<dbReference type="InterPro" id="IPR000524">
    <property type="entry name" value="Tscrpt_reg_HTH_GntR"/>
</dbReference>
<dbReference type="AlphaFoldDB" id="A0A518B4T0"/>
<dbReference type="SMART" id="SM00895">
    <property type="entry name" value="FCD"/>
    <property type="match status" value="1"/>
</dbReference>
<feature type="domain" description="HTH gntR-type" evidence="4">
    <location>
        <begin position="4"/>
        <end position="71"/>
    </location>
</feature>
<gene>
    <name evidence="5" type="primary">csiR</name>
    <name evidence="5" type="ORF">Pan216_28510</name>
</gene>
<protein>
    <submittedName>
        <fullName evidence="5">HTH-type transcriptional repressor CsiR</fullName>
    </submittedName>
</protein>
<organism evidence="5 6">
    <name type="scientific">Kolteria novifilia</name>
    <dbReference type="NCBI Taxonomy" id="2527975"/>
    <lineage>
        <taxon>Bacteria</taxon>
        <taxon>Pseudomonadati</taxon>
        <taxon>Planctomycetota</taxon>
        <taxon>Planctomycetia</taxon>
        <taxon>Kolteriales</taxon>
        <taxon>Kolteriaceae</taxon>
        <taxon>Kolteria</taxon>
    </lineage>
</organism>
<dbReference type="PANTHER" id="PTHR43537">
    <property type="entry name" value="TRANSCRIPTIONAL REGULATOR, GNTR FAMILY"/>
    <property type="match status" value="1"/>
</dbReference>
<evidence type="ECO:0000256" key="3">
    <source>
        <dbReference type="ARBA" id="ARBA00023163"/>
    </source>
</evidence>
<dbReference type="GO" id="GO:0003677">
    <property type="term" value="F:DNA binding"/>
    <property type="evidence" value="ECO:0007669"/>
    <property type="project" value="UniProtKB-KW"/>
</dbReference>
<dbReference type="InterPro" id="IPR008920">
    <property type="entry name" value="TF_FadR/GntR_C"/>
</dbReference>
<dbReference type="PANTHER" id="PTHR43537:SF24">
    <property type="entry name" value="GLUCONATE OPERON TRANSCRIPTIONAL REPRESSOR"/>
    <property type="match status" value="1"/>
</dbReference>
<proteinExistence type="predicted"/>
<dbReference type="KEGG" id="knv:Pan216_28510"/>
<dbReference type="Proteomes" id="UP000317093">
    <property type="component" value="Chromosome"/>
</dbReference>
<accession>A0A518B4T0</accession>
<dbReference type="SMART" id="SM00345">
    <property type="entry name" value="HTH_GNTR"/>
    <property type="match status" value="1"/>
</dbReference>
<evidence type="ECO:0000256" key="2">
    <source>
        <dbReference type="ARBA" id="ARBA00023125"/>
    </source>
</evidence>
<evidence type="ECO:0000313" key="6">
    <source>
        <dbReference type="Proteomes" id="UP000317093"/>
    </source>
</evidence>
<keyword evidence="3" id="KW-0804">Transcription</keyword>
<dbReference type="SUPFAM" id="SSF48008">
    <property type="entry name" value="GntR ligand-binding domain-like"/>
    <property type="match status" value="1"/>
</dbReference>
<evidence type="ECO:0000259" key="4">
    <source>
        <dbReference type="PROSITE" id="PS50949"/>
    </source>
</evidence>
<dbReference type="InterPro" id="IPR036388">
    <property type="entry name" value="WH-like_DNA-bd_sf"/>
</dbReference>
<dbReference type="RefSeq" id="WP_145258503.1">
    <property type="nucleotide sequence ID" value="NZ_CP036279.1"/>
</dbReference>
<dbReference type="SUPFAM" id="SSF46785">
    <property type="entry name" value="Winged helix' DNA-binding domain"/>
    <property type="match status" value="1"/>
</dbReference>
<dbReference type="Gene3D" id="1.20.120.530">
    <property type="entry name" value="GntR ligand-binding domain-like"/>
    <property type="match status" value="1"/>
</dbReference>
<name>A0A518B4T0_9BACT</name>
<dbReference type="GO" id="GO:0003700">
    <property type="term" value="F:DNA-binding transcription factor activity"/>
    <property type="evidence" value="ECO:0007669"/>
    <property type="project" value="InterPro"/>
</dbReference>
<dbReference type="EMBL" id="CP036279">
    <property type="protein sequence ID" value="QDU61985.1"/>
    <property type="molecule type" value="Genomic_DNA"/>
</dbReference>